<feature type="transmembrane region" description="Helical" evidence="16">
    <location>
        <begin position="195"/>
        <end position="214"/>
    </location>
</feature>
<dbReference type="Gene3D" id="3.40.50.1220">
    <property type="entry name" value="TPP-binding domain"/>
    <property type="match status" value="1"/>
</dbReference>
<keyword evidence="6 15" id="KW-1003">Cell membrane</keyword>
<dbReference type="EMBL" id="BJYF01000018">
    <property type="protein sequence ID" value="GEN60494.1"/>
    <property type="molecule type" value="Genomic_DNA"/>
</dbReference>
<gene>
    <name evidence="18" type="ORF">ANI02nite_23780</name>
</gene>
<comment type="function">
    <text evidence="1 15">The transhydrogenation between NADH and NADP is coupled to respiration and ATP hydrolysis and functions as a proton pump across the membrane.</text>
</comment>
<protein>
    <recommendedName>
        <fullName evidence="5 15">NAD(P) transhydrogenase subunit beta</fullName>
        <ecNumber evidence="4 15">7.1.1.1</ecNumber>
    </recommendedName>
    <alternativeName>
        <fullName evidence="15">Nicotinamide nucleotide transhydrogenase subunit beta</fullName>
    </alternativeName>
</protein>
<dbReference type="AlphaFoldDB" id="A0A511XC03"/>
<dbReference type="Proteomes" id="UP000321635">
    <property type="component" value="Unassembled WGS sequence"/>
</dbReference>
<feature type="transmembrane region" description="Helical" evidence="16">
    <location>
        <begin position="6"/>
        <end position="22"/>
    </location>
</feature>
<evidence type="ECO:0000256" key="1">
    <source>
        <dbReference type="ARBA" id="ARBA00003943"/>
    </source>
</evidence>
<dbReference type="OrthoDB" id="9763786at2"/>
<evidence type="ECO:0000256" key="15">
    <source>
        <dbReference type="PIRNR" id="PIRNR000204"/>
    </source>
</evidence>
<feature type="transmembrane region" description="Helical" evidence="16">
    <location>
        <begin position="171"/>
        <end position="189"/>
    </location>
</feature>
<dbReference type="PIRSF" id="PIRSF000204">
    <property type="entry name" value="PNTB"/>
    <property type="match status" value="1"/>
</dbReference>
<evidence type="ECO:0000256" key="16">
    <source>
        <dbReference type="SAM" id="Phobius"/>
    </source>
</evidence>
<sequence length="471" mass="48376">MYVQHLMGLSGLLAAGLFIFGLKRMSSPVTALSGIVVAGVGMVAAVAASFLVVFDLMHAGNDRLGVNVALALVALAVGAGWAWWKGGKVAMTAMPQMVALYNGMGGGAAASIAAVALSGDAGGSPLILGVTVIGALIGSVSLTGSVIAWAKLDGKINHPWRFGGQRIVNGVIFAATALLGVGVVIFHGVPSGLSLAILFFFGALVFGVMMTLPIGGADMPVVISLYNAFTGLAVGLEGFALQNPALMIAGMVVGSAGTLLTALMAKAMNRSLSNVLFSNFGDLSGAGAADVKGEMKSADASDAAINMRYASSVIIIPGYGLAVAQAQQKLYEFVKLLQAAGVDVKFAIHPVAGRMPGHMNVLLAEAGVPYDIIFDMDDINADFVNTDVALVIGANDVVNPSARTDKSSPIYGMPILNADQAHQVYVIKRGQGKGYSGVENTLFYRQNCSMVYGDAQAVLTQMVQSVKDLGA</sequence>
<evidence type="ECO:0000256" key="14">
    <source>
        <dbReference type="ARBA" id="ARBA00048202"/>
    </source>
</evidence>
<evidence type="ECO:0000256" key="10">
    <source>
        <dbReference type="ARBA" id="ARBA00022967"/>
    </source>
</evidence>
<keyword evidence="7 15" id="KW-0997">Cell inner membrane</keyword>
<evidence type="ECO:0000256" key="9">
    <source>
        <dbReference type="ARBA" id="ARBA00022857"/>
    </source>
</evidence>
<evidence type="ECO:0000256" key="3">
    <source>
        <dbReference type="ARBA" id="ARBA00007919"/>
    </source>
</evidence>
<keyword evidence="10 15" id="KW-1278">Translocase</keyword>
<keyword evidence="9 15" id="KW-0521">NADP</keyword>
<dbReference type="PANTHER" id="PTHR44758:SF1">
    <property type="entry name" value="NAD(P) TRANSHYDROGENASE SUBUNIT BETA"/>
    <property type="match status" value="1"/>
</dbReference>
<dbReference type="PANTHER" id="PTHR44758">
    <property type="entry name" value="NAD(P) TRANSHYDROGENASE SUBUNIT BETA"/>
    <property type="match status" value="1"/>
</dbReference>
<evidence type="ECO:0000256" key="6">
    <source>
        <dbReference type="ARBA" id="ARBA00022475"/>
    </source>
</evidence>
<evidence type="ECO:0000256" key="2">
    <source>
        <dbReference type="ARBA" id="ARBA00004429"/>
    </source>
</evidence>
<dbReference type="GO" id="GO:0005886">
    <property type="term" value="C:plasma membrane"/>
    <property type="evidence" value="ECO:0007669"/>
    <property type="project" value="UniProtKB-SubCell"/>
</dbReference>
<feature type="transmembrane region" description="Helical" evidence="16">
    <location>
        <begin position="246"/>
        <end position="265"/>
    </location>
</feature>
<feature type="transmembrane region" description="Helical" evidence="16">
    <location>
        <begin position="66"/>
        <end position="86"/>
    </location>
</feature>
<evidence type="ECO:0000259" key="17">
    <source>
        <dbReference type="Pfam" id="PF02233"/>
    </source>
</evidence>
<dbReference type="InterPro" id="IPR029035">
    <property type="entry name" value="DHS-like_NAD/FAD-binding_dom"/>
</dbReference>
<reference evidence="18 19" key="1">
    <citation type="submission" date="2019-07" db="EMBL/GenBank/DDBJ databases">
        <title>Whole genome shotgun sequence of Acetobacter nitrogenifigens NBRC 105050.</title>
        <authorList>
            <person name="Hosoyama A."/>
            <person name="Uohara A."/>
            <person name="Ohji S."/>
            <person name="Ichikawa N."/>
        </authorList>
    </citation>
    <scope>NUCLEOTIDE SEQUENCE [LARGE SCALE GENOMIC DNA]</scope>
    <source>
        <strain evidence="18 19">NBRC 105050</strain>
    </source>
</reference>
<feature type="transmembrane region" description="Helical" evidence="16">
    <location>
        <begin position="221"/>
        <end position="240"/>
    </location>
</feature>
<name>A0A511XC03_9PROT</name>
<comment type="caution">
    <text evidence="18">The sequence shown here is derived from an EMBL/GenBank/DDBJ whole genome shotgun (WGS) entry which is preliminary data.</text>
</comment>
<proteinExistence type="inferred from homology"/>
<keyword evidence="19" id="KW-1185">Reference proteome</keyword>
<evidence type="ECO:0000256" key="4">
    <source>
        <dbReference type="ARBA" id="ARBA00012943"/>
    </source>
</evidence>
<feature type="domain" description="NADP transhydrogenase beta-like" evidence="17">
    <location>
        <begin position="10"/>
        <end position="464"/>
    </location>
</feature>
<accession>A0A511XC03</accession>
<evidence type="ECO:0000256" key="8">
    <source>
        <dbReference type="ARBA" id="ARBA00022692"/>
    </source>
</evidence>
<dbReference type="Pfam" id="PF02233">
    <property type="entry name" value="PNTB"/>
    <property type="match status" value="1"/>
</dbReference>
<keyword evidence="11 16" id="KW-1133">Transmembrane helix</keyword>
<feature type="transmembrane region" description="Helical" evidence="16">
    <location>
        <begin position="125"/>
        <end position="150"/>
    </location>
</feature>
<feature type="transmembrane region" description="Helical" evidence="16">
    <location>
        <begin position="98"/>
        <end position="119"/>
    </location>
</feature>
<comment type="similarity">
    <text evidence="3 15">Belongs to the PNT beta subunit family.</text>
</comment>
<comment type="catalytic activity">
    <reaction evidence="14 15">
        <text>NAD(+) + NADPH + H(+)(in) = NADH + NADP(+) + H(+)(out)</text>
        <dbReference type="Rhea" id="RHEA:47992"/>
        <dbReference type="ChEBI" id="CHEBI:15378"/>
        <dbReference type="ChEBI" id="CHEBI:57540"/>
        <dbReference type="ChEBI" id="CHEBI:57783"/>
        <dbReference type="ChEBI" id="CHEBI:57945"/>
        <dbReference type="ChEBI" id="CHEBI:58349"/>
        <dbReference type="EC" id="7.1.1.1"/>
    </reaction>
</comment>
<evidence type="ECO:0000256" key="7">
    <source>
        <dbReference type="ARBA" id="ARBA00022519"/>
    </source>
</evidence>
<evidence type="ECO:0000256" key="11">
    <source>
        <dbReference type="ARBA" id="ARBA00022989"/>
    </source>
</evidence>
<dbReference type="GO" id="GO:0008750">
    <property type="term" value="F:proton-translocating NAD(P)+ transhydrogenase activity"/>
    <property type="evidence" value="ECO:0007669"/>
    <property type="project" value="UniProtKB-EC"/>
</dbReference>
<evidence type="ECO:0000313" key="19">
    <source>
        <dbReference type="Proteomes" id="UP000321635"/>
    </source>
</evidence>
<keyword evidence="12 15" id="KW-0520">NAD</keyword>
<keyword evidence="8 16" id="KW-0812">Transmembrane</keyword>
<evidence type="ECO:0000256" key="13">
    <source>
        <dbReference type="ARBA" id="ARBA00023136"/>
    </source>
</evidence>
<dbReference type="SUPFAM" id="SSF52467">
    <property type="entry name" value="DHS-like NAD/FAD-binding domain"/>
    <property type="match status" value="1"/>
</dbReference>
<evidence type="ECO:0000256" key="12">
    <source>
        <dbReference type="ARBA" id="ARBA00023027"/>
    </source>
</evidence>
<dbReference type="RefSeq" id="WP_026398143.1">
    <property type="nucleotide sequence ID" value="NZ_AUBI01000009.1"/>
</dbReference>
<dbReference type="EC" id="7.1.1.1" evidence="4 15"/>
<comment type="subcellular location">
    <subcellularLocation>
        <location evidence="2">Cell inner membrane</location>
        <topology evidence="2">Multi-pass membrane protein</topology>
    </subcellularLocation>
</comment>
<dbReference type="InterPro" id="IPR012136">
    <property type="entry name" value="NADH_DH_b"/>
</dbReference>
<organism evidence="18 19">
    <name type="scientific">Acetobacter nitrogenifigens DSM 23921 = NBRC 105050</name>
    <dbReference type="NCBI Taxonomy" id="1120919"/>
    <lineage>
        <taxon>Bacteria</taxon>
        <taxon>Pseudomonadati</taxon>
        <taxon>Pseudomonadota</taxon>
        <taxon>Alphaproteobacteria</taxon>
        <taxon>Acetobacterales</taxon>
        <taxon>Acetobacteraceae</taxon>
        <taxon>Acetobacter</taxon>
    </lineage>
</organism>
<evidence type="ECO:0000313" key="18">
    <source>
        <dbReference type="EMBL" id="GEN60494.1"/>
    </source>
</evidence>
<feature type="transmembrane region" description="Helical" evidence="16">
    <location>
        <begin position="29"/>
        <end position="54"/>
    </location>
</feature>
<evidence type="ECO:0000256" key="5">
    <source>
        <dbReference type="ARBA" id="ARBA00014581"/>
    </source>
</evidence>
<dbReference type="InterPro" id="IPR034300">
    <property type="entry name" value="PNTB-like"/>
</dbReference>
<dbReference type="STRING" id="1120919.GCA_000429165_02469"/>
<keyword evidence="13 15" id="KW-0472">Membrane</keyword>
<dbReference type="GO" id="GO:0050661">
    <property type="term" value="F:NADP binding"/>
    <property type="evidence" value="ECO:0007669"/>
    <property type="project" value="InterPro"/>
</dbReference>